<reference evidence="5 6" key="1">
    <citation type="submission" date="2021-01" db="EMBL/GenBank/DDBJ databases">
        <title>WGS of actinomycetes isolated from Thailand.</title>
        <authorList>
            <person name="Thawai C."/>
        </authorList>
    </citation>
    <scope>NUCLEOTIDE SEQUENCE [LARGE SCALE GENOMIC DNA]</scope>
    <source>
        <strain evidence="5 6">CA1R205</strain>
    </source>
</reference>
<feature type="region of interest" description="Disordered" evidence="2">
    <location>
        <begin position="1"/>
        <end position="24"/>
    </location>
</feature>
<organism evidence="5 6">
    <name type="scientific">Streptomyces coffeae</name>
    <dbReference type="NCBI Taxonomy" id="621382"/>
    <lineage>
        <taxon>Bacteria</taxon>
        <taxon>Bacillati</taxon>
        <taxon>Actinomycetota</taxon>
        <taxon>Actinomycetes</taxon>
        <taxon>Kitasatosporales</taxon>
        <taxon>Streptomycetaceae</taxon>
        <taxon>Streptomyces</taxon>
    </lineage>
</organism>
<proteinExistence type="inferred from homology"/>
<keyword evidence="3" id="KW-0812">Transmembrane</keyword>
<feature type="domain" description="Cell envelope-related transcriptional attenuator" evidence="4">
    <location>
        <begin position="114"/>
        <end position="269"/>
    </location>
</feature>
<keyword evidence="3" id="KW-1133">Transmembrane helix</keyword>
<dbReference type="PANTHER" id="PTHR33392">
    <property type="entry name" value="POLYISOPRENYL-TEICHOIC ACID--PEPTIDOGLYCAN TEICHOIC ACID TRANSFERASE TAGU"/>
    <property type="match status" value="1"/>
</dbReference>
<evidence type="ECO:0000313" key="5">
    <source>
        <dbReference type="EMBL" id="MBL1101306.1"/>
    </source>
</evidence>
<sequence length="388" mass="43088">MPVRPAGVDHGWEDADVTTDSPDTVPRGGRRWLRVLALGVAVLVLSIAGTGWWFYERLDGNIRTDTRTADELRKYEAERPVSMVRDAQNILLIGSDNRGGKGNRKYGRDTGTQRSDTTILLHLQANGRSATAVSIPRDLMVDIPGCDRASGKRMAPRFAQFNWAFEYGGAACTIRTVEKLTGIRVDHHVIVDFTGFKKLVNAVGGVEVCLKESVDDADAHLRLSAGRQVLHGEQALGYVRARYSIGNGSDTERIARQQEFLGSLVKKVQSNGVLLNPRKLYPVLNAATSSLTTDPGLDSLKDLYDLVRGVRNIPREKIRFLTIPRQPYTYNKNRDELVQPDADRLFRQLRLDQPVSVTRSVTSTTEEDPKAVDRSPYQGTTAARDICD</sequence>
<evidence type="ECO:0000313" key="6">
    <source>
        <dbReference type="Proteomes" id="UP000634229"/>
    </source>
</evidence>
<evidence type="ECO:0000256" key="3">
    <source>
        <dbReference type="SAM" id="Phobius"/>
    </source>
</evidence>
<dbReference type="RefSeq" id="WP_201880845.1">
    <property type="nucleotide sequence ID" value="NZ_JAERRF010000027.1"/>
</dbReference>
<protein>
    <submittedName>
        <fullName evidence="5">LCP family protein</fullName>
    </submittedName>
</protein>
<evidence type="ECO:0000259" key="4">
    <source>
        <dbReference type="Pfam" id="PF03816"/>
    </source>
</evidence>
<dbReference type="Proteomes" id="UP000634229">
    <property type="component" value="Unassembled WGS sequence"/>
</dbReference>
<gene>
    <name evidence="5" type="ORF">JK363_32525</name>
</gene>
<dbReference type="Gene3D" id="3.40.630.190">
    <property type="entry name" value="LCP protein"/>
    <property type="match status" value="1"/>
</dbReference>
<feature type="transmembrane region" description="Helical" evidence="3">
    <location>
        <begin position="35"/>
        <end position="55"/>
    </location>
</feature>
<keyword evidence="6" id="KW-1185">Reference proteome</keyword>
<feature type="region of interest" description="Disordered" evidence="2">
    <location>
        <begin position="357"/>
        <end position="388"/>
    </location>
</feature>
<comment type="similarity">
    <text evidence="1">Belongs to the LytR/CpsA/Psr (LCP) family.</text>
</comment>
<evidence type="ECO:0000256" key="2">
    <source>
        <dbReference type="SAM" id="MobiDB-lite"/>
    </source>
</evidence>
<dbReference type="NCBIfam" id="TIGR00350">
    <property type="entry name" value="lytR_cpsA_psr"/>
    <property type="match status" value="1"/>
</dbReference>
<dbReference type="Pfam" id="PF03816">
    <property type="entry name" value="LytR_cpsA_psr"/>
    <property type="match status" value="1"/>
</dbReference>
<dbReference type="InterPro" id="IPR050922">
    <property type="entry name" value="LytR/CpsA/Psr_CW_biosynth"/>
</dbReference>
<dbReference type="PANTHER" id="PTHR33392:SF6">
    <property type="entry name" value="POLYISOPRENYL-TEICHOIC ACID--PEPTIDOGLYCAN TEICHOIC ACID TRANSFERASE TAGU"/>
    <property type="match status" value="1"/>
</dbReference>
<dbReference type="EMBL" id="JAERRF010000027">
    <property type="protein sequence ID" value="MBL1101306.1"/>
    <property type="molecule type" value="Genomic_DNA"/>
</dbReference>
<comment type="caution">
    <text evidence="5">The sequence shown here is derived from an EMBL/GenBank/DDBJ whole genome shotgun (WGS) entry which is preliminary data.</text>
</comment>
<name>A0ABS1NNK5_9ACTN</name>
<evidence type="ECO:0000256" key="1">
    <source>
        <dbReference type="ARBA" id="ARBA00006068"/>
    </source>
</evidence>
<accession>A0ABS1NNK5</accession>
<dbReference type="InterPro" id="IPR004474">
    <property type="entry name" value="LytR_CpsA_psr"/>
</dbReference>
<keyword evidence="3" id="KW-0472">Membrane</keyword>